<protein>
    <recommendedName>
        <fullName evidence="1">DUF1638 domain-containing protein</fullName>
    </recommendedName>
</protein>
<dbReference type="OrthoDB" id="5430678at2"/>
<dbReference type="InterPro" id="IPR012437">
    <property type="entry name" value="DUF1638"/>
</dbReference>
<organism evidence="2 3">
    <name type="scientific">Candidatus Promineifilum breve</name>
    <dbReference type="NCBI Taxonomy" id="1806508"/>
    <lineage>
        <taxon>Bacteria</taxon>
        <taxon>Bacillati</taxon>
        <taxon>Chloroflexota</taxon>
        <taxon>Ardenticatenia</taxon>
        <taxon>Candidatus Promineifilales</taxon>
        <taxon>Candidatus Promineifilaceae</taxon>
        <taxon>Candidatus Promineifilum</taxon>
    </lineage>
</organism>
<evidence type="ECO:0000259" key="1">
    <source>
        <dbReference type="Pfam" id="PF07796"/>
    </source>
</evidence>
<dbReference type="AlphaFoldDB" id="A0A160T0G0"/>
<accession>A0A160T0G0</accession>
<dbReference type="EMBL" id="LN890655">
    <property type="protein sequence ID" value="CUS02198.2"/>
    <property type="molecule type" value="Genomic_DNA"/>
</dbReference>
<feature type="domain" description="DUF1638" evidence="1">
    <location>
        <begin position="36"/>
        <end position="185"/>
    </location>
</feature>
<proteinExistence type="predicted"/>
<dbReference type="Proteomes" id="UP000215027">
    <property type="component" value="Chromosome I"/>
</dbReference>
<keyword evidence="3" id="KW-1185">Reference proteome</keyword>
<sequence>MTTAFIICGALAREVVAIVKRQGWTVDVFGIPAIEHMTPERIAPAVERKFLAIRERYDRVLVVYGDCGTRGALDTFLARHDLARIDGPHCYEMYGGPQFDTLMDEEPGTFFLTDFLVRGFRGTVWRGLGLDRYPELLDEYFRNYKRLVYLVQQPDDSLTAKAQEIADTLRLPLEIRHTGYGLLERRLCEWMATPSCAQVEEENL</sequence>
<name>A0A160T0G0_9CHLR</name>
<dbReference type="KEGG" id="pbf:CFX0092_A0317"/>
<evidence type="ECO:0000313" key="2">
    <source>
        <dbReference type="EMBL" id="CUS02198.2"/>
    </source>
</evidence>
<gene>
    <name evidence="2" type="ORF">CFX0092_A0317</name>
</gene>
<dbReference type="RefSeq" id="WP_095041842.1">
    <property type="nucleotide sequence ID" value="NZ_LN890655.1"/>
</dbReference>
<reference evidence="2" key="1">
    <citation type="submission" date="2016-01" db="EMBL/GenBank/DDBJ databases">
        <authorList>
            <person name="Mcilroy J.S."/>
            <person name="Karst M S."/>
            <person name="Albertsen M."/>
        </authorList>
    </citation>
    <scope>NUCLEOTIDE SEQUENCE</scope>
    <source>
        <strain evidence="2">Cfx-K</strain>
    </source>
</reference>
<dbReference type="Pfam" id="PF07796">
    <property type="entry name" value="DUF1638"/>
    <property type="match status" value="1"/>
</dbReference>
<evidence type="ECO:0000313" key="3">
    <source>
        <dbReference type="Proteomes" id="UP000215027"/>
    </source>
</evidence>